<evidence type="ECO:0000313" key="4">
    <source>
        <dbReference type="WBParaSite" id="ASIM_0000491201-mRNA-1"/>
    </source>
</evidence>
<evidence type="ECO:0000256" key="1">
    <source>
        <dbReference type="SAM" id="MobiDB-lite"/>
    </source>
</evidence>
<reference evidence="4" key="1">
    <citation type="submission" date="2017-02" db="UniProtKB">
        <authorList>
            <consortium name="WormBaseParasite"/>
        </authorList>
    </citation>
    <scope>IDENTIFICATION</scope>
</reference>
<name>A0A0M3JBD8_ANISI</name>
<gene>
    <name evidence="2" type="ORF">ASIM_LOCUS4722</name>
</gene>
<dbReference type="Proteomes" id="UP000267096">
    <property type="component" value="Unassembled WGS sequence"/>
</dbReference>
<reference evidence="2 3" key="2">
    <citation type="submission" date="2018-11" db="EMBL/GenBank/DDBJ databases">
        <authorList>
            <consortium name="Pathogen Informatics"/>
        </authorList>
    </citation>
    <scope>NUCLEOTIDE SEQUENCE [LARGE SCALE GENOMIC DNA]</scope>
</reference>
<feature type="compositionally biased region" description="Low complexity" evidence="1">
    <location>
        <begin position="59"/>
        <end position="80"/>
    </location>
</feature>
<feature type="compositionally biased region" description="Basic and acidic residues" evidence="1">
    <location>
        <begin position="105"/>
        <end position="130"/>
    </location>
</feature>
<organism evidence="4">
    <name type="scientific">Anisakis simplex</name>
    <name type="common">Herring worm</name>
    <dbReference type="NCBI Taxonomy" id="6269"/>
    <lineage>
        <taxon>Eukaryota</taxon>
        <taxon>Metazoa</taxon>
        <taxon>Ecdysozoa</taxon>
        <taxon>Nematoda</taxon>
        <taxon>Chromadorea</taxon>
        <taxon>Rhabditida</taxon>
        <taxon>Spirurina</taxon>
        <taxon>Ascaridomorpha</taxon>
        <taxon>Ascaridoidea</taxon>
        <taxon>Anisakidae</taxon>
        <taxon>Anisakis</taxon>
        <taxon>Anisakis simplex complex</taxon>
    </lineage>
</organism>
<feature type="region of interest" description="Disordered" evidence="1">
    <location>
        <begin position="48"/>
        <end position="132"/>
    </location>
</feature>
<protein>
    <submittedName>
        <fullName evidence="4">60S ribosomal protein L4</fullName>
    </submittedName>
</protein>
<proteinExistence type="predicted"/>
<evidence type="ECO:0000313" key="3">
    <source>
        <dbReference type="Proteomes" id="UP000267096"/>
    </source>
</evidence>
<evidence type="ECO:0000313" key="2">
    <source>
        <dbReference type="EMBL" id="VDK24349.1"/>
    </source>
</evidence>
<dbReference type="EMBL" id="UYRR01008513">
    <property type="protein sequence ID" value="VDK24349.1"/>
    <property type="molecule type" value="Genomic_DNA"/>
</dbReference>
<sequence>MKISDHQQRAISIWLKDKNKKPQAKHLQARADFLLKYLARYAKVKELKAKKNQSKKHAGGTSKKSAAASALTSASPTTESSKVKSSRKETGKEHHHEKKKKKREASKENEELTEERRKESKPPKKEKPNVKLDYLTVNKSKYHKDIQNKSSQQFQEVIFMITLLSNVSNESVVQFISI</sequence>
<feature type="compositionally biased region" description="Basic residues" evidence="1">
    <location>
        <begin position="95"/>
        <end position="104"/>
    </location>
</feature>
<dbReference type="AlphaFoldDB" id="A0A0M3JBD8"/>
<dbReference type="WBParaSite" id="ASIM_0000491201-mRNA-1">
    <property type="protein sequence ID" value="ASIM_0000491201-mRNA-1"/>
    <property type="gene ID" value="ASIM_0000491201"/>
</dbReference>
<keyword evidence="3" id="KW-1185">Reference proteome</keyword>
<accession>A0A0M3JBD8</accession>